<name>A0AAV2QVY9_MEGNR</name>
<comment type="similarity">
    <text evidence="1">Belongs to the canopy family.</text>
</comment>
<keyword evidence="2" id="KW-0732">Signal</keyword>
<dbReference type="AlphaFoldDB" id="A0AAV2QVY9"/>
<dbReference type="PANTHER" id="PTHR13341:SF2">
    <property type="entry name" value="PROTEIN SEELE"/>
    <property type="match status" value="1"/>
</dbReference>
<dbReference type="Pfam" id="PF11938">
    <property type="entry name" value="DUF3456"/>
    <property type="match status" value="1"/>
</dbReference>
<gene>
    <name evidence="4" type="ORF">MNOR_LOCUS17597</name>
</gene>
<comment type="caution">
    <text evidence="4">The sequence shown here is derived from an EMBL/GenBank/DDBJ whole genome shotgun (WGS) entry which is preliminary data.</text>
</comment>
<dbReference type="InterPro" id="IPR042415">
    <property type="entry name" value="CNPY"/>
</dbReference>
<dbReference type="PANTHER" id="PTHR13341">
    <property type="entry name" value="MIR-INTERACTING SAPOSIN-LIKE PROTEIN"/>
    <property type="match status" value="1"/>
</dbReference>
<keyword evidence="5" id="KW-1185">Reference proteome</keyword>
<evidence type="ECO:0000313" key="4">
    <source>
        <dbReference type="EMBL" id="CAL4103564.1"/>
    </source>
</evidence>
<dbReference type="InterPro" id="IPR021852">
    <property type="entry name" value="DUF3456"/>
</dbReference>
<evidence type="ECO:0000313" key="5">
    <source>
        <dbReference type="Proteomes" id="UP001497623"/>
    </source>
</evidence>
<dbReference type="EMBL" id="CAXKWB010012164">
    <property type="protein sequence ID" value="CAL4103564.1"/>
    <property type="molecule type" value="Genomic_DNA"/>
</dbReference>
<proteinExistence type="inferred from homology"/>
<evidence type="ECO:0000259" key="3">
    <source>
        <dbReference type="Pfam" id="PF11938"/>
    </source>
</evidence>
<evidence type="ECO:0000256" key="1">
    <source>
        <dbReference type="ARBA" id="ARBA00007285"/>
    </source>
</evidence>
<reference evidence="4 5" key="1">
    <citation type="submission" date="2024-05" db="EMBL/GenBank/DDBJ databases">
        <authorList>
            <person name="Wallberg A."/>
        </authorList>
    </citation>
    <scope>NUCLEOTIDE SEQUENCE [LARGE SCALE GENOMIC DNA]</scope>
</reference>
<feature type="signal peptide" evidence="2">
    <location>
        <begin position="1"/>
        <end position="20"/>
    </location>
</feature>
<accession>A0AAV2QVY9</accession>
<protein>
    <recommendedName>
        <fullName evidence="3">DUF3456 domain-containing protein</fullName>
    </recommendedName>
</protein>
<dbReference type="Proteomes" id="UP001497623">
    <property type="component" value="Unassembled WGS sequence"/>
</dbReference>
<feature type="domain" description="DUF3456" evidence="3">
    <location>
        <begin position="41"/>
        <end position="189"/>
    </location>
</feature>
<feature type="chain" id="PRO_5043382607" description="DUF3456 domain-containing protein" evidence="2">
    <location>
        <begin position="21"/>
        <end position="195"/>
    </location>
</feature>
<organism evidence="4 5">
    <name type="scientific">Meganyctiphanes norvegica</name>
    <name type="common">Northern krill</name>
    <name type="synonym">Thysanopoda norvegica</name>
    <dbReference type="NCBI Taxonomy" id="48144"/>
    <lineage>
        <taxon>Eukaryota</taxon>
        <taxon>Metazoa</taxon>
        <taxon>Ecdysozoa</taxon>
        <taxon>Arthropoda</taxon>
        <taxon>Crustacea</taxon>
        <taxon>Multicrustacea</taxon>
        <taxon>Malacostraca</taxon>
        <taxon>Eumalacostraca</taxon>
        <taxon>Eucarida</taxon>
        <taxon>Euphausiacea</taxon>
        <taxon>Euphausiidae</taxon>
        <taxon>Meganyctiphanes</taxon>
    </lineage>
</organism>
<sequence>MYFKITLVCLGLTFITLAAGDMPGGPDIPTSSKVGKSKEMKCVVCKSLMLELYDVISKVDPRKKIDVGTYRIQSDGKQDIKQKKYAGSEIHMMDVLETVCDSMDDYAQVRHKESGELDVIKLVVNGALNPNFGEYEVVQDPELNKGVKFHCQTLVEEYEDEIIAHFKDNSEQDVKEAQNQFCLKENRICIVKDEL</sequence>
<dbReference type="GO" id="GO:0005783">
    <property type="term" value="C:endoplasmic reticulum"/>
    <property type="evidence" value="ECO:0007669"/>
    <property type="project" value="TreeGrafter"/>
</dbReference>
<evidence type="ECO:0000256" key="2">
    <source>
        <dbReference type="SAM" id="SignalP"/>
    </source>
</evidence>